<name>A0A2W4R6E3_9GAMM</name>
<dbReference type="InterPro" id="IPR035094">
    <property type="entry name" value="EgtD"/>
</dbReference>
<dbReference type="InterPro" id="IPR019257">
    <property type="entry name" value="MeTrfase_dom"/>
</dbReference>
<evidence type="ECO:0000259" key="3">
    <source>
        <dbReference type="Pfam" id="PF10017"/>
    </source>
</evidence>
<evidence type="ECO:0000313" key="4">
    <source>
        <dbReference type="EMBL" id="PZN79492.1"/>
    </source>
</evidence>
<dbReference type="Pfam" id="PF10017">
    <property type="entry name" value="Methyltransf_33"/>
    <property type="match status" value="1"/>
</dbReference>
<dbReference type="GO" id="GO:0008168">
    <property type="term" value="F:methyltransferase activity"/>
    <property type="evidence" value="ECO:0007669"/>
    <property type="project" value="UniProtKB-KW"/>
</dbReference>
<dbReference type="EMBL" id="QJPH01000298">
    <property type="protein sequence ID" value="PZN79492.1"/>
    <property type="molecule type" value="Genomic_DNA"/>
</dbReference>
<protein>
    <submittedName>
        <fullName evidence="4">L-histidine N(Alpha)-methyltransferase</fullName>
    </submittedName>
</protein>
<gene>
    <name evidence="4" type="primary">egtD</name>
    <name evidence="4" type="ORF">DM484_11245</name>
</gene>
<organism evidence="4 5">
    <name type="scientific">Candidatus Methylumidiphilus alinenensis</name>
    <dbReference type="NCBI Taxonomy" id="2202197"/>
    <lineage>
        <taxon>Bacteria</taxon>
        <taxon>Pseudomonadati</taxon>
        <taxon>Pseudomonadota</taxon>
        <taxon>Gammaproteobacteria</taxon>
        <taxon>Methylococcales</taxon>
        <taxon>Candidatus Methylumidiphilus</taxon>
    </lineage>
</organism>
<dbReference type="Proteomes" id="UP000249396">
    <property type="component" value="Unassembled WGS sequence"/>
</dbReference>
<evidence type="ECO:0000313" key="5">
    <source>
        <dbReference type="Proteomes" id="UP000249396"/>
    </source>
</evidence>
<dbReference type="SUPFAM" id="SSF53335">
    <property type="entry name" value="S-adenosyl-L-methionine-dependent methyltransferases"/>
    <property type="match status" value="1"/>
</dbReference>
<dbReference type="AlphaFoldDB" id="A0A2W4R6E3"/>
<dbReference type="InterPro" id="IPR051128">
    <property type="entry name" value="EgtD_Methyltrsf_superfamily"/>
</dbReference>
<dbReference type="InterPro" id="IPR017804">
    <property type="entry name" value="MeTrfase_EgtD-like"/>
</dbReference>
<dbReference type="PIRSF" id="PIRSF018005">
    <property type="entry name" value="UCP018005"/>
    <property type="match status" value="1"/>
</dbReference>
<dbReference type="GO" id="GO:0032259">
    <property type="term" value="P:methylation"/>
    <property type="evidence" value="ECO:0007669"/>
    <property type="project" value="UniProtKB-KW"/>
</dbReference>
<keyword evidence="2 4" id="KW-0808">Transferase</keyword>
<dbReference type="Gene3D" id="3.40.50.150">
    <property type="entry name" value="Vaccinia Virus protein VP39"/>
    <property type="match status" value="1"/>
</dbReference>
<dbReference type="InterPro" id="IPR029063">
    <property type="entry name" value="SAM-dependent_MTases_sf"/>
</dbReference>
<accession>A0A2W4R6E3</accession>
<dbReference type="NCBIfam" id="TIGR03438">
    <property type="entry name" value="egtD_ergothio"/>
    <property type="match status" value="1"/>
</dbReference>
<dbReference type="PANTHER" id="PTHR43397">
    <property type="entry name" value="ERGOTHIONEINE BIOSYNTHESIS PROTEIN 1"/>
    <property type="match status" value="1"/>
</dbReference>
<comment type="caution">
    <text evidence="4">The sequence shown here is derived from an EMBL/GenBank/DDBJ whole genome shotgun (WGS) entry which is preliminary data.</text>
</comment>
<evidence type="ECO:0000256" key="2">
    <source>
        <dbReference type="ARBA" id="ARBA00022679"/>
    </source>
</evidence>
<dbReference type="PANTHER" id="PTHR43397:SF1">
    <property type="entry name" value="ERGOTHIONEINE BIOSYNTHESIS PROTEIN 1"/>
    <property type="match status" value="1"/>
</dbReference>
<evidence type="ECO:0000256" key="1">
    <source>
        <dbReference type="ARBA" id="ARBA00022603"/>
    </source>
</evidence>
<sequence length="324" mass="36486">MHTSDKPQTLFDIDPANLEFYRDVIMGLRGSPRQISSKYFYDQRGSELFDAICELDEYYPTRTELGIMERHAKEMADALGEGCMLIELGSGSSLKTRILLEHLADPKVYMPVDISREHLSKTVRDLTSEYEGVEIVPICADFGKDFVIPTSTTPTQRRVIYFPGSTIGNFEWAEAESLLGRIASWVGPGGGLLIGFDTCADRAKLEAAYNDRLGITAAFNLNLLEHMNRELGGDFQLAGFRHRAVYEEAERRMVMWLDSQHDQEVTIAGETFKFDEGESIHTEYSHKYDLATFCKTARRAGLTLSKAWTDTNGLFAVALFMVES</sequence>
<proteinExistence type="predicted"/>
<reference evidence="4 5" key="1">
    <citation type="journal article" date="2018" name="Aquat. Microb. Ecol.">
        <title>Gammaproteobacterial methanotrophs dominate.</title>
        <authorList>
            <person name="Rissanen A.J."/>
            <person name="Saarenheimo J."/>
            <person name="Tiirola M."/>
            <person name="Peura S."/>
            <person name="Aalto S.L."/>
            <person name="Karvinen A."/>
            <person name="Nykanen H."/>
        </authorList>
    </citation>
    <scope>NUCLEOTIDE SEQUENCE [LARGE SCALE GENOMIC DNA]</scope>
    <source>
        <strain evidence="4">AMbin10</strain>
    </source>
</reference>
<keyword evidence="1 4" id="KW-0489">Methyltransferase</keyword>
<feature type="domain" description="Histidine-specific methyltransferase SAM-dependent" evidence="3">
    <location>
        <begin position="21"/>
        <end position="320"/>
    </location>
</feature>